<dbReference type="EMBL" id="SNXZ01000001">
    <property type="protein sequence ID" value="TDQ05238.1"/>
    <property type="molecule type" value="Genomic_DNA"/>
</dbReference>
<dbReference type="Proteomes" id="UP000295444">
    <property type="component" value="Unassembled WGS sequence"/>
</dbReference>
<dbReference type="PANTHER" id="PTHR37305:SF1">
    <property type="entry name" value="MEMBRANE PROTEIN"/>
    <property type="match status" value="1"/>
</dbReference>
<dbReference type="RefSeq" id="WP_133848023.1">
    <property type="nucleotide sequence ID" value="NZ_SNXZ01000001.1"/>
</dbReference>
<keyword evidence="1" id="KW-0472">Membrane</keyword>
<feature type="transmembrane region" description="Helical" evidence="1">
    <location>
        <begin position="227"/>
        <end position="248"/>
    </location>
</feature>
<evidence type="ECO:0000256" key="1">
    <source>
        <dbReference type="SAM" id="Phobius"/>
    </source>
</evidence>
<protein>
    <submittedName>
        <fullName evidence="2">ABC-2 type transport system permease protein</fullName>
    </submittedName>
</protein>
<dbReference type="OrthoDB" id="4336046at2"/>
<feature type="transmembrane region" description="Helical" evidence="1">
    <location>
        <begin position="51"/>
        <end position="71"/>
    </location>
</feature>
<proteinExistence type="predicted"/>
<evidence type="ECO:0000313" key="3">
    <source>
        <dbReference type="Proteomes" id="UP000295444"/>
    </source>
</evidence>
<accession>A0A4R6SLX0</accession>
<feature type="transmembrane region" description="Helical" evidence="1">
    <location>
        <begin position="92"/>
        <end position="117"/>
    </location>
</feature>
<evidence type="ECO:0000313" key="2">
    <source>
        <dbReference type="EMBL" id="TDQ05238.1"/>
    </source>
</evidence>
<feature type="transmembrane region" description="Helical" evidence="1">
    <location>
        <begin position="163"/>
        <end position="183"/>
    </location>
</feature>
<reference evidence="2 3" key="1">
    <citation type="submission" date="2019-03" db="EMBL/GenBank/DDBJ databases">
        <title>Genomic Encyclopedia of Type Strains, Phase IV (KMG-IV): sequencing the most valuable type-strain genomes for metagenomic binning, comparative biology and taxonomic classification.</title>
        <authorList>
            <person name="Goeker M."/>
        </authorList>
    </citation>
    <scope>NUCLEOTIDE SEQUENCE [LARGE SCALE GENOMIC DNA]</scope>
    <source>
        <strain evidence="2 3">DSM 45361</strain>
    </source>
</reference>
<keyword evidence="1" id="KW-1133">Transmembrane helix</keyword>
<comment type="caution">
    <text evidence="2">The sequence shown here is derived from an EMBL/GenBank/DDBJ whole genome shotgun (WGS) entry which is preliminary data.</text>
</comment>
<dbReference type="Pfam" id="PF12730">
    <property type="entry name" value="ABC2_membrane_4"/>
    <property type="match status" value="1"/>
</dbReference>
<gene>
    <name evidence="2" type="ORF">EV186_1011206</name>
</gene>
<organism evidence="2 3">
    <name type="scientific">Labedaea rhizosphaerae</name>
    <dbReference type="NCBI Taxonomy" id="598644"/>
    <lineage>
        <taxon>Bacteria</taxon>
        <taxon>Bacillati</taxon>
        <taxon>Actinomycetota</taxon>
        <taxon>Actinomycetes</taxon>
        <taxon>Pseudonocardiales</taxon>
        <taxon>Pseudonocardiaceae</taxon>
        <taxon>Labedaea</taxon>
    </lineage>
</organism>
<keyword evidence="1" id="KW-0812">Transmembrane</keyword>
<dbReference type="AlphaFoldDB" id="A0A4R6SLX0"/>
<sequence length="253" mass="26997">MTLLAVERIKLFTTRSPWWCMVMALVVTVGFAALVAGTSNADDPVTVATTQFGYGFGLVVIMVMAALAVTTEYRFGTIRATFQAVPSRSKALLAKTTVVAVLAGVIGEITAFGSWGIAKLIKGSADLAINSAYEWRVVAGTGLIYALAAVIAVSVGTMIRHSAGAISLVLIYSQLAENLIQIIPNVGPKIHRWLPFNMAQHFLTGRPDAGARGADGPPISEITYSPWVGLLYFGVFALVLLIISLWVVNRRDA</sequence>
<dbReference type="PANTHER" id="PTHR37305">
    <property type="entry name" value="INTEGRAL MEMBRANE PROTEIN-RELATED"/>
    <property type="match status" value="1"/>
</dbReference>
<name>A0A4R6SLX0_LABRH</name>
<keyword evidence="3" id="KW-1185">Reference proteome</keyword>
<feature type="transmembrane region" description="Helical" evidence="1">
    <location>
        <begin position="137"/>
        <end position="156"/>
    </location>
</feature>